<feature type="signal peptide" evidence="1">
    <location>
        <begin position="1"/>
        <end position="18"/>
    </location>
</feature>
<accession>A0ABM8ZFZ7</accession>
<reference evidence="2" key="1">
    <citation type="submission" date="2021-12" db="EMBL/GenBank/DDBJ databases">
        <authorList>
            <person name="Rodrigo-Torres L."/>
            <person name="Arahal R. D."/>
            <person name="Lucena T."/>
        </authorList>
    </citation>
    <scope>NUCLEOTIDE SEQUENCE</scope>
    <source>
        <strain evidence="2">CECT 8226</strain>
    </source>
</reference>
<evidence type="ECO:0000313" key="2">
    <source>
        <dbReference type="EMBL" id="CAH0525524.1"/>
    </source>
</evidence>
<gene>
    <name evidence="2" type="ORF">VHP8226_01050</name>
</gene>
<dbReference type="Proteomes" id="UP000838160">
    <property type="component" value="Unassembled WGS sequence"/>
</dbReference>
<protein>
    <submittedName>
        <fullName evidence="2">Uncharacterized protein</fullName>
    </submittedName>
</protein>
<sequence>MKYTITIFIFIFSFSALADSAWVIAPDNSWSNGKVMMFNFDEDIELSKVGVAEVSRDSRGNITTFFYYFSINDETRSICDYDRLKDLNNEGQHVIKGVSVHKFNNQPVKMTGFCVAGTEERPSMVYFRPQTYEGLQFVVNQFKKSKSVTVETNYWEEFKRIEFTALGFTKYWDSNNREAL</sequence>
<keyword evidence="1" id="KW-0732">Signal</keyword>
<name>A0ABM8ZFZ7_9VIBR</name>
<dbReference type="EMBL" id="CAKLCM010000002">
    <property type="protein sequence ID" value="CAH0525524.1"/>
    <property type="molecule type" value="Genomic_DNA"/>
</dbReference>
<feature type="chain" id="PRO_5045476931" evidence="1">
    <location>
        <begin position="19"/>
        <end position="180"/>
    </location>
</feature>
<comment type="caution">
    <text evidence="2">The sequence shown here is derived from an EMBL/GenBank/DDBJ whole genome shotgun (WGS) entry which is preliminary data.</text>
</comment>
<evidence type="ECO:0000313" key="3">
    <source>
        <dbReference type="Proteomes" id="UP000838160"/>
    </source>
</evidence>
<dbReference type="RefSeq" id="WP_237484050.1">
    <property type="nucleotide sequence ID" value="NZ_CAKLCM010000002.1"/>
</dbReference>
<evidence type="ECO:0000256" key="1">
    <source>
        <dbReference type="SAM" id="SignalP"/>
    </source>
</evidence>
<proteinExistence type="predicted"/>
<organism evidence="2 3">
    <name type="scientific">Vibrio hippocampi</name>
    <dbReference type="NCBI Taxonomy" id="654686"/>
    <lineage>
        <taxon>Bacteria</taxon>
        <taxon>Pseudomonadati</taxon>
        <taxon>Pseudomonadota</taxon>
        <taxon>Gammaproteobacteria</taxon>
        <taxon>Vibrionales</taxon>
        <taxon>Vibrionaceae</taxon>
        <taxon>Vibrio</taxon>
    </lineage>
</organism>
<keyword evidence="3" id="KW-1185">Reference proteome</keyword>